<proteinExistence type="predicted"/>
<protein>
    <recommendedName>
        <fullName evidence="1">Glycosyltransferase 2-like domain-containing protein</fullName>
    </recommendedName>
</protein>
<evidence type="ECO:0000313" key="2">
    <source>
        <dbReference type="EMBL" id="PIR99776.1"/>
    </source>
</evidence>
<organism evidence="2 3">
    <name type="scientific">Candidatus Collierbacteria bacterium CG10_big_fil_rev_8_21_14_0_10_43_36</name>
    <dbReference type="NCBI Taxonomy" id="1974534"/>
    <lineage>
        <taxon>Bacteria</taxon>
        <taxon>Candidatus Collieribacteriota</taxon>
    </lineage>
</organism>
<evidence type="ECO:0000259" key="1">
    <source>
        <dbReference type="Pfam" id="PF00535"/>
    </source>
</evidence>
<evidence type="ECO:0000313" key="3">
    <source>
        <dbReference type="Proteomes" id="UP000230730"/>
    </source>
</evidence>
<feature type="domain" description="Glycosyltransferase 2-like" evidence="1">
    <location>
        <begin position="6"/>
        <end position="171"/>
    </location>
</feature>
<name>A0A2H0VL15_9BACT</name>
<sequence>MTHKVSFVIPVYNEANRINRAFSALSSFRAPKGIKIEEIIFVNDGSTDNTLQLLRAFKTKFHKHIITYKKNQGKGYAVRKGMLASRSEYTLLMDADISTPISQIEKFLPFMKAELDVIIGTRKNGHSTVTVHQPWIRENMGKVFTAISRSILSVKNITDFTCGFKMFRSEAKLAIFSRAKINRWGYDSEIIFLARKLGFYMVEKAVIWADQKNTRVNLFRDSINSFKELLEIRYHYFVGDYRIVNHERDYNFS</sequence>
<gene>
    <name evidence="2" type="ORF">COT86_02185</name>
</gene>
<dbReference type="AlphaFoldDB" id="A0A2H0VL15"/>
<reference evidence="3" key="1">
    <citation type="submission" date="2017-09" db="EMBL/GenBank/DDBJ databases">
        <title>Depth-based differentiation of microbial function through sediment-hosted aquifers and enrichment of novel symbionts in the deep terrestrial subsurface.</title>
        <authorList>
            <person name="Probst A.J."/>
            <person name="Ladd B."/>
            <person name="Jarett J.K."/>
            <person name="Geller-Mcgrath D.E."/>
            <person name="Sieber C.M.K."/>
            <person name="Emerson J.B."/>
            <person name="Anantharaman K."/>
            <person name="Thomas B.C."/>
            <person name="Malmstrom R."/>
            <person name="Stieglmeier M."/>
            <person name="Klingl A."/>
            <person name="Woyke T."/>
            <person name="Ryan C.M."/>
            <person name="Banfield J.F."/>
        </authorList>
    </citation>
    <scope>NUCLEOTIDE SEQUENCE [LARGE SCALE GENOMIC DNA]</scope>
</reference>
<dbReference type="PANTHER" id="PTHR10859:SF91">
    <property type="entry name" value="DOLICHYL-PHOSPHATE BETA-GLUCOSYLTRANSFERASE"/>
    <property type="match status" value="1"/>
</dbReference>
<dbReference type="Pfam" id="PF00535">
    <property type="entry name" value="Glycos_transf_2"/>
    <property type="match status" value="1"/>
</dbReference>
<comment type="caution">
    <text evidence="2">The sequence shown here is derived from an EMBL/GenBank/DDBJ whole genome shotgun (WGS) entry which is preliminary data.</text>
</comment>
<dbReference type="Gene3D" id="3.90.550.10">
    <property type="entry name" value="Spore Coat Polysaccharide Biosynthesis Protein SpsA, Chain A"/>
    <property type="match status" value="1"/>
</dbReference>
<dbReference type="PANTHER" id="PTHR10859">
    <property type="entry name" value="GLYCOSYL TRANSFERASE"/>
    <property type="match status" value="1"/>
</dbReference>
<dbReference type="SUPFAM" id="SSF53448">
    <property type="entry name" value="Nucleotide-diphospho-sugar transferases"/>
    <property type="match status" value="1"/>
</dbReference>
<dbReference type="Proteomes" id="UP000230730">
    <property type="component" value="Unassembled WGS sequence"/>
</dbReference>
<dbReference type="InterPro" id="IPR029044">
    <property type="entry name" value="Nucleotide-diphossugar_trans"/>
</dbReference>
<accession>A0A2H0VL15</accession>
<dbReference type="EMBL" id="PFAE01000035">
    <property type="protein sequence ID" value="PIR99776.1"/>
    <property type="molecule type" value="Genomic_DNA"/>
</dbReference>
<dbReference type="InterPro" id="IPR001173">
    <property type="entry name" value="Glyco_trans_2-like"/>
</dbReference>
<dbReference type="GO" id="GO:0006487">
    <property type="term" value="P:protein N-linked glycosylation"/>
    <property type="evidence" value="ECO:0007669"/>
    <property type="project" value="TreeGrafter"/>
</dbReference>